<feature type="transmembrane region" description="Helical" evidence="1">
    <location>
        <begin position="25"/>
        <end position="48"/>
    </location>
</feature>
<dbReference type="Proteomes" id="UP000178993">
    <property type="component" value="Unassembled WGS sequence"/>
</dbReference>
<reference evidence="2 3" key="1">
    <citation type="journal article" date="2016" name="Nat. Commun.">
        <title>Thousands of microbial genomes shed light on interconnected biogeochemical processes in an aquifer system.</title>
        <authorList>
            <person name="Anantharaman K."/>
            <person name="Brown C.T."/>
            <person name="Hug L.A."/>
            <person name="Sharon I."/>
            <person name="Castelle C.J."/>
            <person name="Probst A.J."/>
            <person name="Thomas B.C."/>
            <person name="Singh A."/>
            <person name="Wilkins M.J."/>
            <person name="Karaoz U."/>
            <person name="Brodie E.L."/>
            <person name="Williams K.H."/>
            <person name="Hubbard S.S."/>
            <person name="Banfield J.F."/>
        </authorList>
    </citation>
    <scope>NUCLEOTIDE SEQUENCE [LARGE SCALE GENOMIC DNA]</scope>
</reference>
<organism evidence="2 3">
    <name type="scientific">Candidatus Amesbacteria bacterium RIFCSPHIGHO2_12_FULL_48_14</name>
    <dbReference type="NCBI Taxonomy" id="1797257"/>
    <lineage>
        <taxon>Bacteria</taxon>
        <taxon>Candidatus Amesiibacteriota</taxon>
    </lineage>
</organism>
<proteinExistence type="predicted"/>
<keyword evidence="1" id="KW-0812">Transmembrane</keyword>
<protein>
    <submittedName>
        <fullName evidence="2">Uncharacterized protein</fullName>
    </submittedName>
</protein>
<name>A0A1F4ZEA4_9BACT</name>
<feature type="transmembrane region" description="Helical" evidence="1">
    <location>
        <begin position="60"/>
        <end position="78"/>
    </location>
</feature>
<keyword evidence="1" id="KW-1133">Transmembrane helix</keyword>
<evidence type="ECO:0000313" key="3">
    <source>
        <dbReference type="Proteomes" id="UP000178993"/>
    </source>
</evidence>
<evidence type="ECO:0000256" key="1">
    <source>
        <dbReference type="SAM" id="Phobius"/>
    </source>
</evidence>
<accession>A0A1F4ZEA4</accession>
<keyword evidence="1" id="KW-0472">Membrane</keyword>
<dbReference type="EMBL" id="MEXL01000002">
    <property type="protein sequence ID" value="OGD04505.1"/>
    <property type="molecule type" value="Genomic_DNA"/>
</dbReference>
<gene>
    <name evidence="2" type="ORF">A3E17_03920</name>
</gene>
<evidence type="ECO:0000313" key="2">
    <source>
        <dbReference type="EMBL" id="OGD04505.1"/>
    </source>
</evidence>
<dbReference type="AlphaFoldDB" id="A0A1F4ZEA4"/>
<comment type="caution">
    <text evidence="2">The sequence shown here is derived from an EMBL/GenBank/DDBJ whole genome shotgun (WGS) entry which is preliminary data.</text>
</comment>
<sequence length="110" mass="12172">MGREFWDVDPEDRSRWNSIMREARSAYITAYCLAAGGTLLLTGAIMEISKATKSGEITEWLAGGGLLVLTAILGLGSASNFHQHTRRVSEADKIRLGETKKQNVRDYRKG</sequence>